<dbReference type="Gene3D" id="3.20.20.140">
    <property type="entry name" value="Metal-dependent hydrolases"/>
    <property type="match status" value="1"/>
</dbReference>
<proteinExistence type="inferred from homology"/>
<dbReference type="PANTHER" id="PTHR46124:SF2">
    <property type="entry name" value="D-AMINOACYL-TRNA DEACYLASE"/>
    <property type="match status" value="1"/>
</dbReference>
<keyword evidence="2" id="KW-0479">Metal-binding</keyword>
<dbReference type="PROSITE" id="PS01137">
    <property type="entry name" value="TATD_1"/>
    <property type="match status" value="1"/>
</dbReference>
<keyword evidence="5" id="KW-1185">Reference proteome</keyword>
<evidence type="ECO:0000256" key="1">
    <source>
        <dbReference type="ARBA" id="ARBA00009275"/>
    </source>
</evidence>
<dbReference type="PROSITE" id="PS01090">
    <property type="entry name" value="TATD_2"/>
    <property type="match status" value="1"/>
</dbReference>
<dbReference type="NCBIfam" id="TIGR00010">
    <property type="entry name" value="YchF/TatD family DNA exonuclease"/>
    <property type="match status" value="1"/>
</dbReference>
<dbReference type="RefSeq" id="WP_194866048.1">
    <property type="nucleotide sequence ID" value="NZ_ARXX01000067.1"/>
</dbReference>
<dbReference type="InterPro" id="IPR015991">
    <property type="entry name" value="TatD/YcfH-like"/>
</dbReference>
<sequence>MSDTAIDLVDSHCHLDRLNLDAYEGDFQAMMAATRADGISHMLCIGVDLETFPRVRGLAERHDDVHATVGVHPLYKDSREPDADELVRLADHPRVVAIGETGLDYFYAKEERDWQRKRFVAHIQAARRTGLPLVIHTRGAKDDTLALLREHGGGEVRGVLHCFTEDTDMAEQAMAMGFYISISGIVTFRNAETLRDTVRALPVERLLIETDSPWLAPVPFRGKPNEPRHVARVAECVADLKGLPVAELARVTRDNFYTLFSKAAS</sequence>
<gene>
    <name evidence="4" type="ORF">Y5W_03240</name>
</gene>
<accession>A0ABS0AUY4</accession>
<dbReference type="PIRSF" id="PIRSF005902">
    <property type="entry name" value="DNase_TatD"/>
    <property type="match status" value="1"/>
</dbReference>
<keyword evidence="3" id="KW-0378">Hydrolase</keyword>
<name>A0ABS0AUY4_9GAMM</name>
<dbReference type="SUPFAM" id="SSF51556">
    <property type="entry name" value="Metallo-dependent hydrolases"/>
    <property type="match status" value="1"/>
</dbReference>
<dbReference type="CDD" id="cd01310">
    <property type="entry name" value="TatD_DNAse"/>
    <property type="match status" value="1"/>
</dbReference>
<evidence type="ECO:0000256" key="3">
    <source>
        <dbReference type="ARBA" id="ARBA00022801"/>
    </source>
</evidence>
<dbReference type="EMBL" id="ARXX01000067">
    <property type="protein sequence ID" value="MBF5057946.1"/>
    <property type="molecule type" value="Genomic_DNA"/>
</dbReference>
<evidence type="ECO:0000313" key="5">
    <source>
        <dbReference type="Proteomes" id="UP000662703"/>
    </source>
</evidence>
<reference evidence="4 5" key="1">
    <citation type="submission" date="2012-09" db="EMBL/GenBank/DDBJ databases">
        <title>Genome Sequence of alkane-degrading Bacterium Alcanivorax sp. 521-1.</title>
        <authorList>
            <person name="Lai Q."/>
            <person name="Shao Z."/>
        </authorList>
    </citation>
    <scope>NUCLEOTIDE SEQUENCE [LARGE SCALE GENOMIC DNA]</scope>
    <source>
        <strain evidence="4 5">521-1</strain>
    </source>
</reference>
<dbReference type="InterPro" id="IPR018228">
    <property type="entry name" value="DNase_TatD-rel_CS"/>
</dbReference>
<dbReference type="InterPro" id="IPR032466">
    <property type="entry name" value="Metal_Hydrolase"/>
</dbReference>
<dbReference type="Pfam" id="PF01026">
    <property type="entry name" value="TatD_DNase"/>
    <property type="match status" value="1"/>
</dbReference>
<evidence type="ECO:0000256" key="2">
    <source>
        <dbReference type="ARBA" id="ARBA00022723"/>
    </source>
</evidence>
<protein>
    <submittedName>
        <fullName evidence="4">TatD family deoxyribonuclease</fullName>
    </submittedName>
</protein>
<comment type="caution">
    <text evidence="4">The sequence shown here is derived from an EMBL/GenBank/DDBJ whole genome shotgun (WGS) entry which is preliminary data.</text>
</comment>
<dbReference type="Proteomes" id="UP000662703">
    <property type="component" value="Unassembled WGS sequence"/>
</dbReference>
<dbReference type="PANTHER" id="PTHR46124">
    <property type="entry name" value="D-AMINOACYL-TRNA DEACYLASE"/>
    <property type="match status" value="1"/>
</dbReference>
<organism evidence="4 5">
    <name type="scientific">Alloalcanivorax profundimaris</name>
    <dbReference type="NCBI Taxonomy" id="2735259"/>
    <lineage>
        <taxon>Bacteria</taxon>
        <taxon>Pseudomonadati</taxon>
        <taxon>Pseudomonadota</taxon>
        <taxon>Gammaproteobacteria</taxon>
        <taxon>Oceanospirillales</taxon>
        <taxon>Alcanivoracaceae</taxon>
        <taxon>Alloalcanivorax</taxon>
    </lineage>
</organism>
<dbReference type="PROSITE" id="PS01091">
    <property type="entry name" value="TATD_3"/>
    <property type="match status" value="1"/>
</dbReference>
<evidence type="ECO:0000313" key="4">
    <source>
        <dbReference type="EMBL" id="MBF5057946.1"/>
    </source>
</evidence>
<dbReference type="InterPro" id="IPR001130">
    <property type="entry name" value="TatD-like"/>
</dbReference>
<comment type="similarity">
    <text evidence="1">Belongs to the metallo-dependent hydrolases superfamily. TatD-type hydrolase family.</text>
</comment>